<keyword evidence="2" id="KW-0812">Transmembrane</keyword>
<dbReference type="EMBL" id="CP063767">
    <property type="protein sequence ID" value="QOY60757.1"/>
    <property type="molecule type" value="Genomic_DNA"/>
</dbReference>
<keyword evidence="2" id="KW-1133">Transmembrane helix</keyword>
<organism evidence="3 4">
    <name type="scientific">Thermophilibacter immobilis</name>
    <dbReference type="NCBI Taxonomy" id="2779519"/>
    <lineage>
        <taxon>Bacteria</taxon>
        <taxon>Bacillati</taxon>
        <taxon>Actinomycetota</taxon>
        <taxon>Coriobacteriia</taxon>
        <taxon>Coriobacteriales</taxon>
        <taxon>Atopobiaceae</taxon>
        <taxon>Thermophilibacter</taxon>
    </lineage>
</organism>
<protein>
    <submittedName>
        <fullName evidence="3">Uncharacterized protein</fullName>
    </submittedName>
</protein>
<keyword evidence="4" id="KW-1185">Reference proteome</keyword>
<reference evidence="3 4" key="1">
    <citation type="submission" date="2020-10" db="EMBL/GenBank/DDBJ databases">
        <title>Olsenella immobilis sp.nov., isolated from the mud in a fermentation cellar used for the production of Chinese strong-flavoured liquor.</title>
        <authorList>
            <person name="Lu L."/>
        </authorList>
    </citation>
    <scope>NUCLEOTIDE SEQUENCE [LARGE SCALE GENOMIC DNA]</scope>
    <source>
        <strain evidence="3 4">LZLJ-2</strain>
    </source>
</reference>
<evidence type="ECO:0000313" key="4">
    <source>
        <dbReference type="Proteomes" id="UP000593735"/>
    </source>
</evidence>
<dbReference type="AlphaFoldDB" id="A0A7S7M962"/>
<dbReference type="Proteomes" id="UP000593735">
    <property type="component" value="Chromosome"/>
</dbReference>
<proteinExistence type="predicted"/>
<keyword evidence="2" id="KW-0472">Membrane</keyword>
<feature type="compositionally biased region" description="Basic and acidic residues" evidence="1">
    <location>
        <begin position="1"/>
        <end position="15"/>
    </location>
</feature>
<dbReference type="KEGG" id="tio:INP52_00590"/>
<gene>
    <name evidence="3" type="ORF">INP52_00590</name>
</gene>
<feature type="transmembrane region" description="Helical" evidence="2">
    <location>
        <begin position="88"/>
        <end position="109"/>
    </location>
</feature>
<dbReference type="RefSeq" id="WP_194371501.1">
    <property type="nucleotide sequence ID" value="NZ_CP063767.1"/>
</dbReference>
<evidence type="ECO:0000313" key="3">
    <source>
        <dbReference type="EMBL" id="QOY60757.1"/>
    </source>
</evidence>
<sequence length="484" mass="51311">MSESQENKDRARDDAGPAAADDTLAGETTRIPDTQPTKEHPLLEAESTAARPADQEDAPHLHDVTLTLGSYLRGRANRIKHFSNEHRAAFVALALFAVVVIVFLALAFARASSVPSTKVISDDALERVGAPSYSSGTFGPDAILVARDVEVRSSKRTAVAITSNDAQFGASGYASANVLVTFSSDAVRAEKTATLGYAHVDGAWVAIGGETDAKVAWHATSGVDQQKVVDNLSVVLTRAESSLDSDDDSAPHEMSLASIYATSDVKIARESFDEDAQTDTLQINCVKASSYESYTCQLNVTFAFRPASGQWEIDQATVSQSAKTRTFDPLEGTWTGTFQSQETDGTKCLAARDAGLTVTIDANSVTASGAQLTGTISGLAHYHDHPSEDAQSCEGDSAFEDVLFTATLVGGYNEATGSDLAFVATLPEDVGGTVTVTLGFGSSDDPDRAVAVVQTTYPHTGSFLFIPYDETLVYTDLFVMKQAD</sequence>
<name>A0A7S7M962_9ACTN</name>
<feature type="region of interest" description="Disordered" evidence="1">
    <location>
        <begin position="1"/>
        <end position="60"/>
    </location>
</feature>
<evidence type="ECO:0000256" key="2">
    <source>
        <dbReference type="SAM" id="Phobius"/>
    </source>
</evidence>
<evidence type="ECO:0000256" key="1">
    <source>
        <dbReference type="SAM" id="MobiDB-lite"/>
    </source>
</evidence>
<accession>A0A7S7M962</accession>